<comment type="function">
    <text evidence="10">Mitochondrial membrane ATP synthase (F(1)F(0) ATP synthase or Complex V) produces ATP from ADP in the presence of a proton gradient across the membrane which is generated by electron transport complexes of the respiratory chain. F-type ATPases consist of two structural domains, F(1) - containing the extramembraneous catalytic core, and F(0) - containing the membrane proton channel, linked together by a central stalk and a peripheral stalk. During catalysis, ATP synthesis in the catalytic domain of F(1) is coupled via a rotary mechanism of the central stalk subunits to proton translocation.</text>
</comment>
<keyword evidence="9 10" id="KW-0472">Membrane</keyword>
<dbReference type="EMBL" id="CM027681">
    <property type="protein sequence ID" value="KAG0542757.1"/>
    <property type="molecule type" value="Genomic_DNA"/>
</dbReference>
<dbReference type="GO" id="GO:0015078">
    <property type="term" value="F:proton transmembrane transporter activity"/>
    <property type="evidence" value="ECO:0007669"/>
    <property type="project" value="InterPro"/>
</dbReference>
<evidence type="ECO:0000313" key="11">
    <source>
        <dbReference type="EMBL" id="KAG0542757.1"/>
    </source>
</evidence>
<keyword evidence="5 10" id="KW-0375">Hydrogen ion transport</keyword>
<evidence type="ECO:0000256" key="10">
    <source>
        <dbReference type="PIRNR" id="PIRNR005514"/>
    </source>
</evidence>
<dbReference type="AlphaFoldDB" id="A0A921US88"/>
<protein>
    <recommendedName>
        <fullName evidence="10">ATP synthase subunit d, mitochondrial</fullName>
    </recommendedName>
</protein>
<keyword evidence="3 10" id="KW-0813">Transport</keyword>
<keyword evidence="6 10" id="KW-0999">Mitochondrion inner membrane</keyword>
<accession>A0A921US88</accession>
<evidence type="ECO:0000256" key="7">
    <source>
        <dbReference type="ARBA" id="ARBA00023065"/>
    </source>
</evidence>
<dbReference type="InterPro" id="IPR008689">
    <property type="entry name" value="ATP_synth_F0_dsu_mt"/>
</dbReference>
<evidence type="ECO:0000256" key="6">
    <source>
        <dbReference type="ARBA" id="ARBA00022792"/>
    </source>
</evidence>
<evidence type="ECO:0000256" key="2">
    <source>
        <dbReference type="ARBA" id="ARBA00006842"/>
    </source>
</evidence>
<comment type="caution">
    <text evidence="11">The sequence shown here is derived from an EMBL/GenBank/DDBJ whole genome shotgun (WGS) entry which is preliminary data.</text>
</comment>
<dbReference type="InterPro" id="IPR036228">
    <property type="entry name" value="ATP_synth_F0_dsu_sf_mt"/>
</dbReference>
<dbReference type="Gene3D" id="6.10.280.70">
    <property type="match status" value="1"/>
</dbReference>
<keyword evidence="7 10" id="KW-0406">Ion transport</keyword>
<evidence type="ECO:0000256" key="1">
    <source>
        <dbReference type="ARBA" id="ARBA00004273"/>
    </source>
</evidence>
<evidence type="ECO:0000256" key="4">
    <source>
        <dbReference type="ARBA" id="ARBA00022547"/>
    </source>
</evidence>
<dbReference type="SUPFAM" id="SSF161065">
    <property type="entry name" value="ATP synthase D chain-like"/>
    <property type="match status" value="1"/>
</dbReference>
<dbReference type="GO" id="GO:0015986">
    <property type="term" value="P:proton motive force-driven ATP synthesis"/>
    <property type="evidence" value="ECO:0007669"/>
    <property type="project" value="UniProtKB-UniRule"/>
</dbReference>
<dbReference type="Pfam" id="PF05873">
    <property type="entry name" value="Mt_ATP-synt_D"/>
    <property type="match status" value="1"/>
</dbReference>
<reference evidence="11" key="2">
    <citation type="submission" date="2020-10" db="EMBL/GenBank/DDBJ databases">
        <authorList>
            <person name="Cooper E.A."/>
            <person name="Brenton Z.W."/>
            <person name="Flinn B.S."/>
            <person name="Jenkins J."/>
            <person name="Shu S."/>
            <person name="Flowers D."/>
            <person name="Luo F."/>
            <person name="Wang Y."/>
            <person name="Xia P."/>
            <person name="Barry K."/>
            <person name="Daum C."/>
            <person name="Lipzen A."/>
            <person name="Yoshinaga Y."/>
            <person name="Schmutz J."/>
            <person name="Saski C."/>
            <person name="Vermerris W."/>
            <person name="Kresovich S."/>
        </authorList>
    </citation>
    <scope>NUCLEOTIDE SEQUENCE</scope>
</reference>
<evidence type="ECO:0000256" key="9">
    <source>
        <dbReference type="ARBA" id="ARBA00023136"/>
    </source>
</evidence>
<organism evidence="11 12">
    <name type="scientific">Sorghum bicolor</name>
    <name type="common">Sorghum</name>
    <name type="synonym">Sorghum vulgare</name>
    <dbReference type="NCBI Taxonomy" id="4558"/>
    <lineage>
        <taxon>Eukaryota</taxon>
        <taxon>Viridiplantae</taxon>
        <taxon>Streptophyta</taxon>
        <taxon>Embryophyta</taxon>
        <taxon>Tracheophyta</taxon>
        <taxon>Spermatophyta</taxon>
        <taxon>Magnoliopsida</taxon>
        <taxon>Liliopsida</taxon>
        <taxon>Poales</taxon>
        <taxon>Poaceae</taxon>
        <taxon>PACMAD clade</taxon>
        <taxon>Panicoideae</taxon>
        <taxon>Andropogonodae</taxon>
        <taxon>Andropogoneae</taxon>
        <taxon>Sorghinae</taxon>
        <taxon>Sorghum</taxon>
    </lineage>
</organism>
<dbReference type="GO" id="GO:0005743">
    <property type="term" value="C:mitochondrial inner membrane"/>
    <property type="evidence" value="ECO:0007669"/>
    <property type="project" value="UniProtKB-SubCell"/>
</dbReference>
<comment type="similarity">
    <text evidence="2 10">Belongs to the ATPase d subunit family.</text>
</comment>
<sequence>MSGNGVMKKVSDAATKAGKAIDWDGLAKMLVSDEARKEFANLRRTFEDVNHQLQTKFSQEPQPIDWEYYKKGIGSKVVDMYKEAYESIEIPKYVDTVTPQYKPKFDALLVEMKEAEKASLKESEKIEKEIAEMKEMKKKISTMTADEYFAKHPELKQKFDDEIRNDYWGY</sequence>
<dbReference type="GO" id="GO:0045259">
    <property type="term" value="C:proton-transporting ATP synthase complex"/>
    <property type="evidence" value="ECO:0007669"/>
    <property type="project" value="UniProtKB-KW"/>
</dbReference>
<evidence type="ECO:0000313" key="12">
    <source>
        <dbReference type="Proteomes" id="UP000807115"/>
    </source>
</evidence>
<keyword evidence="8 10" id="KW-0496">Mitochondrion</keyword>
<evidence type="ECO:0000256" key="3">
    <source>
        <dbReference type="ARBA" id="ARBA00022448"/>
    </source>
</evidence>
<dbReference type="PIRSF" id="PIRSF005514">
    <property type="entry name" value="ATPase_F0_D_mt"/>
    <property type="match status" value="1"/>
</dbReference>
<comment type="subcellular location">
    <subcellularLocation>
        <location evidence="1 10">Mitochondrion inner membrane</location>
    </subcellularLocation>
</comment>
<evidence type="ECO:0000256" key="8">
    <source>
        <dbReference type="ARBA" id="ARBA00023128"/>
    </source>
</evidence>
<evidence type="ECO:0000256" key="5">
    <source>
        <dbReference type="ARBA" id="ARBA00022781"/>
    </source>
</evidence>
<keyword evidence="4" id="KW-0138">CF(0)</keyword>
<proteinExistence type="inferred from homology"/>
<reference evidence="11" key="1">
    <citation type="journal article" date="2019" name="BMC Genomics">
        <title>A new reference genome for Sorghum bicolor reveals high levels of sequence similarity between sweet and grain genotypes: implications for the genetics of sugar metabolism.</title>
        <authorList>
            <person name="Cooper E.A."/>
            <person name="Brenton Z.W."/>
            <person name="Flinn B.S."/>
            <person name="Jenkins J."/>
            <person name="Shu S."/>
            <person name="Flowers D."/>
            <person name="Luo F."/>
            <person name="Wang Y."/>
            <person name="Xia P."/>
            <person name="Barry K."/>
            <person name="Daum C."/>
            <person name="Lipzen A."/>
            <person name="Yoshinaga Y."/>
            <person name="Schmutz J."/>
            <person name="Saski C."/>
            <person name="Vermerris W."/>
            <person name="Kresovich S."/>
        </authorList>
    </citation>
    <scope>NUCLEOTIDE SEQUENCE</scope>
</reference>
<dbReference type="PANTHER" id="PTHR12700">
    <property type="entry name" value="ATP SYNTHASE SUBUNIT D, MITOCHONDRIAL"/>
    <property type="match status" value="1"/>
</dbReference>
<gene>
    <name evidence="11" type="ORF">BDA96_02G131600</name>
</gene>
<name>A0A921US88_SORBI</name>
<dbReference type="Proteomes" id="UP000807115">
    <property type="component" value="Chromosome 2"/>
</dbReference>